<proteinExistence type="predicted"/>
<dbReference type="AlphaFoldDB" id="A0A4R7G3D1"/>
<reference evidence="5 6" key="1">
    <citation type="submission" date="2019-03" db="EMBL/GenBank/DDBJ databases">
        <title>Genomic Encyclopedia of Type Strains, Phase III (KMG-III): the genomes of soil and plant-associated and newly described type strains.</title>
        <authorList>
            <person name="Whitman W."/>
        </authorList>
    </citation>
    <scope>NUCLEOTIDE SEQUENCE [LARGE SCALE GENOMIC DNA]</scope>
    <source>
        <strain evidence="5 6">DSM 27373</strain>
    </source>
</reference>
<dbReference type="PANTHER" id="PTHR28082:SF1">
    <property type="entry name" value="HELPER OF TIM PROTEIN 13"/>
    <property type="match status" value="1"/>
</dbReference>
<dbReference type="InterPro" id="IPR016694">
    <property type="entry name" value="UCP017292"/>
</dbReference>
<gene>
    <name evidence="5" type="ORF">EV640_105174</name>
</gene>
<dbReference type="PIRSF" id="PIRSF017292">
    <property type="entry name" value="UCP017292_Znf_CHY"/>
    <property type="match status" value="1"/>
</dbReference>
<evidence type="ECO:0000256" key="1">
    <source>
        <dbReference type="ARBA" id="ARBA00022723"/>
    </source>
</evidence>
<dbReference type="PANTHER" id="PTHR28082">
    <property type="entry name" value="ZINC FINGER PROTEIN"/>
    <property type="match status" value="1"/>
</dbReference>
<evidence type="ECO:0000259" key="4">
    <source>
        <dbReference type="PROSITE" id="PS51266"/>
    </source>
</evidence>
<keyword evidence="2" id="KW-0863">Zinc-finger</keyword>
<name>A0A4R7G3D1_9MICC</name>
<evidence type="ECO:0000313" key="6">
    <source>
        <dbReference type="Proteomes" id="UP000294506"/>
    </source>
</evidence>
<dbReference type="EMBL" id="SOAN01000005">
    <property type="protein sequence ID" value="TDS85825.1"/>
    <property type="molecule type" value="Genomic_DNA"/>
</dbReference>
<dbReference type="GO" id="GO:0045041">
    <property type="term" value="P:protein import into mitochondrial intermembrane space"/>
    <property type="evidence" value="ECO:0007669"/>
    <property type="project" value="TreeGrafter"/>
</dbReference>
<dbReference type="InterPro" id="IPR037274">
    <property type="entry name" value="Znf_CHY_sf"/>
</dbReference>
<organism evidence="5 6">
    <name type="scientific">Nesterenkonia aurantiaca</name>
    <dbReference type="NCBI Taxonomy" id="1436010"/>
    <lineage>
        <taxon>Bacteria</taxon>
        <taxon>Bacillati</taxon>
        <taxon>Actinomycetota</taxon>
        <taxon>Actinomycetes</taxon>
        <taxon>Micrococcales</taxon>
        <taxon>Micrococcaceae</taxon>
        <taxon>Nesterenkonia</taxon>
    </lineage>
</organism>
<dbReference type="InterPro" id="IPR052604">
    <property type="entry name" value="Mito_Tim_assembly_helper"/>
</dbReference>
<feature type="domain" description="CHY-type" evidence="4">
    <location>
        <begin position="29"/>
        <end position="109"/>
    </location>
</feature>
<dbReference type="Pfam" id="PF05495">
    <property type="entry name" value="zf-CHY"/>
    <property type="match status" value="1"/>
</dbReference>
<evidence type="ECO:0000256" key="2">
    <source>
        <dbReference type="ARBA" id="ARBA00022771"/>
    </source>
</evidence>
<evidence type="ECO:0000313" key="5">
    <source>
        <dbReference type="EMBL" id="TDS85825.1"/>
    </source>
</evidence>
<accession>A0A4R7G3D1</accession>
<dbReference type="Proteomes" id="UP000294506">
    <property type="component" value="Unassembled WGS sequence"/>
</dbReference>
<evidence type="ECO:0000256" key="3">
    <source>
        <dbReference type="ARBA" id="ARBA00022833"/>
    </source>
</evidence>
<sequence>MKCSENPPLNGLGWVSLGDMDEPAIRGAAVDDQTRCRHYAGPRDVVAIRFFCCDRWYPCLRCHQEAETHEISRWPRARREELALLCGVCRTRFSIAEYLIAEACAHCGTGFNPGCAAHHEFYFEL</sequence>
<dbReference type="SUPFAM" id="SSF161219">
    <property type="entry name" value="CHY zinc finger-like"/>
    <property type="match status" value="1"/>
</dbReference>
<protein>
    <submittedName>
        <fullName evidence="5">Putative CHY-type Zn-finger protein</fullName>
    </submittedName>
</protein>
<keyword evidence="1" id="KW-0479">Metal-binding</keyword>
<keyword evidence="6" id="KW-1185">Reference proteome</keyword>
<comment type="caution">
    <text evidence="5">The sequence shown here is derived from an EMBL/GenBank/DDBJ whole genome shotgun (WGS) entry which is preliminary data.</text>
</comment>
<keyword evidence="3" id="KW-0862">Zinc</keyword>
<dbReference type="GO" id="GO:0008270">
    <property type="term" value="F:zinc ion binding"/>
    <property type="evidence" value="ECO:0007669"/>
    <property type="project" value="UniProtKB-KW"/>
</dbReference>
<dbReference type="PROSITE" id="PS51266">
    <property type="entry name" value="ZF_CHY"/>
    <property type="match status" value="1"/>
</dbReference>
<dbReference type="InterPro" id="IPR008913">
    <property type="entry name" value="Znf_CHY"/>
</dbReference>